<dbReference type="Proteomes" id="UP000271222">
    <property type="component" value="Unassembled WGS sequence"/>
</dbReference>
<accession>A0A223GKV9</accession>
<comment type="caution">
    <text evidence="1">The sequence shown here is derived from an EMBL/GenBank/DDBJ whole genome shotgun (WGS) entry which is preliminary data.</text>
</comment>
<proteinExistence type="predicted"/>
<gene>
    <name evidence="1" type="ORF">EGA29_20785</name>
</gene>
<dbReference type="RefSeq" id="WP_071615370.1">
    <property type="nucleotide sequence ID" value="NZ_JBCQGC010000422.1"/>
</dbReference>
<protein>
    <submittedName>
        <fullName evidence="1">Uncharacterized protein</fullName>
    </submittedName>
</protein>
<organism evidence="1 2">
    <name type="scientific">Ralstonia pseudosolanacearum</name>
    <dbReference type="NCBI Taxonomy" id="1310165"/>
    <lineage>
        <taxon>Bacteria</taxon>
        <taxon>Pseudomonadati</taxon>
        <taxon>Pseudomonadota</taxon>
        <taxon>Betaproteobacteria</taxon>
        <taxon>Burkholderiales</taxon>
        <taxon>Burkholderiaceae</taxon>
        <taxon>Ralstonia</taxon>
        <taxon>Ralstonia solanacearum species complex</taxon>
    </lineage>
</organism>
<dbReference type="EMBL" id="RJTL01000041">
    <property type="protein sequence ID" value="RNM02767.1"/>
    <property type="molecule type" value="Genomic_DNA"/>
</dbReference>
<reference evidence="1 2" key="1">
    <citation type="submission" date="2018-10" db="EMBL/GenBank/DDBJ databases">
        <title>Draft Genome Sequence of Ralstonia pseudosolanacearum (R. solanacearum phylotype I) Strain Tg03 Isolated from Luffa cylindrica in China.</title>
        <authorList>
            <person name="Yuan G.-Q."/>
            <person name="Li Q.-Q."/>
            <person name="Zhang Y.-W."/>
        </authorList>
    </citation>
    <scope>NUCLEOTIDE SEQUENCE [LARGE SCALE GENOMIC DNA]</scope>
    <source>
        <strain evidence="1 2">Tg03</strain>
    </source>
</reference>
<dbReference type="KEGG" id="rpu:CDC45_05500"/>
<evidence type="ECO:0000313" key="2">
    <source>
        <dbReference type="Proteomes" id="UP000271222"/>
    </source>
</evidence>
<evidence type="ECO:0000313" key="1">
    <source>
        <dbReference type="EMBL" id="RNM02767.1"/>
    </source>
</evidence>
<sequence length="61" mass="6666">MYAGSIPTPASKLHEKALMRHQGFFISALRHRLGRAARTIFLISVSVAPSGQSSLSIGRMR</sequence>
<dbReference type="AlphaFoldDB" id="A0A223GKV9"/>
<name>A0A223GKV9_9RALS</name>